<dbReference type="EMBL" id="JARBDR010000923">
    <property type="protein sequence ID" value="KAJ8298430.1"/>
    <property type="molecule type" value="Genomic_DNA"/>
</dbReference>
<evidence type="ECO:0000256" key="6">
    <source>
        <dbReference type="SAM" id="MobiDB-lite"/>
    </source>
</evidence>
<evidence type="ECO:0000256" key="2">
    <source>
        <dbReference type="ARBA" id="ARBA00014223"/>
    </source>
</evidence>
<comment type="caution">
    <text evidence="7">The sequence shown here is derived from an EMBL/GenBank/DDBJ whole genome shotgun (WGS) entry which is preliminary data.</text>
</comment>
<keyword evidence="3" id="KW-0963">Cytoplasm</keyword>
<proteinExistence type="predicted"/>
<evidence type="ECO:0000256" key="4">
    <source>
        <dbReference type="ARBA" id="ARBA00022614"/>
    </source>
</evidence>
<feature type="compositionally biased region" description="Basic and acidic residues" evidence="6">
    <location>
        <begin position="43"/>
        <end position="65"/>
    </location>
</feature>
<comment type="subcellular location">
    <subcellularLocation>
        <location evidence="1">Cytoplasm</location>
    </subcellularLocation>
</comment>
<evidence type="ECO:0000313" key="7">
    <source>
        <dbReference type="EMBL" id="KAJ8298430.1"/>
    </source>
</evidence>
<keyword evidence="8" id="KW-1185">Reference proteome</keyword>
<dbReference type="PANTHER" id="PTHR46545:SF1">
    <property type="entry name" value="LEUCINE-RICH REPEAT-CONTAINING PROTEIN 51"/>
    <property type="match status" value="1"/>
</dbReference>
<dbReference type="InterPro" id="IPR032675">
    <property type="entry name" value="LRR_dom_sf"/>
</dbReference>
<dbReference type="Proteomes" id="UP001217089">
    <property type="component" value="Unassembled WGS sequence"/>
</dbReference>
<accession>A0ABQ9DZU1</accession>
<feature type="region of interest" description="Disordered" evidence="6">
    <location>
        <begin position="43"/>
        <end position="71"/>
    </location>
</feature>
<evidence type="ECO:0000256" key="1">
    <source>
        <dbReference type="ARBA" id="ARBA00004496"/>
    </source>
</evidence>
<sequence>MSNSSALVPVQQKKANPKSAAIDNMHEIVDPINYGFFKMDNIEEIKDEEPRPSPRKTKQESETKPGKSKTKALRLNNNSLNQLDTLVTAVEAVVEQPKDIGWFDFSFNELQDIPDTILEYENIRILYLHGNQISDINQVKKLSKLKHLRKLTLHGNPVDKQKL</sequence>
<dbReference type="PANTHER" id="PTHR46545">
    <property type="entry name" value="LEUCINE-RICH REPEAT-CONTAINING PROTEIN 51"/>
    <property type="match status" value="1"/>
</dbReference>
<evidence type="ECO:0000313" key="8">
    <source>
        <dbReference type="Proteomes" id="UP001217089"/>
    </source>
</evidence>
<evidence type="ECO:0000256" key="3">
    <source>
        <dbReference type="ARBA" id="ARBA00022490"/>
    </source>
</evidence>
<dbReference type="SUPFAM" id="SSF52058">
    <property type="entry name" value="L domain-like"/>
    <property type="match status" value="1"/>
</dbReference>
<name>A0ABQ9DZU1_TEGGR</name>
<evidence type="ECO:0000256" key="5">
    <source>
        <dbReference type="ARBA" id="ARBA00022737"/>
    </source>
</evidence>
<keyword evidence="5" id="KW-0677">Repeat</keyword>
<gene>
    <name evidence="7" type="ORF">KUTeg_024961</name>
</gene>
<dbReference type="Pfam" id="PF12799">
    <property type="entry name" value="LRR_4"/>
    <property type="match status" value="1"/>
</dbReference>
<organism evidence="7 8">
    <name type="scientific">Tegillarca granosa</name>
    <name type="common">Malaysian cockle</name>
    <name type="synonym">Anadara granosa</name>
    <dbReference type="NCBI Taxonomy" id="220873"/>
    <lineage>
        <taxon>Eukaryota</taxon>
        <taxon>Metazoa</taxon>
        <taxon>Spiralia</taxon>
        <taxon>Lophotrochozoa</taxon>
        <taxon>Mollusca</taxon>
        <taxon>Bivalvia</taxon>
        <taxon>Autobranchia</taxon>
        <taxon>Pteriomorphia</taxon>
        <taxon>Arcoida</taxon>
        <taxon>Arcoidea</taxon>
        <taxon>Arcidae</taxon>
        <taxon>Tegillarca</taxon>
    </lineage>
</organism>
<dbReference type="InterPro" id="IPR001611">
    <property type="entry name" value="Leu-rich_rpt"/>
</dbReference>
<reference evidence="7 8" key="1">
    <citation type="submission" date="2022-12" db="EMBL/GenBank/DDBJ databases">
        <title>Chromosome-level genome of Tegillarca granosa.</title>
        <authorList>
            <person name="Kim J."/>
        </authorList>
    </citation>
    <scope>NUCLEOTIDE SEQUENCE [LARGE SCALE GENOMIC DNA]</scope>
    <source>
        <strain evidence="7">Teg-2019</strain>
        <tissue evidence="7">Adductor muscle</tissue>
    </source>
</reference>
<dbReference type="Gene3D" id="3.80.10.10">
    <property type="entry name" value="Ribonuclease Inhibitor"/>
    <property type="match status" value="1"/>
</dbReference>
<feature type="region of interest" description="Disordered" evidence="6">
    <location>
        <begin position="1"/>
        <end position="23"/>
    </location>
</feature>
<dbReference type="PROSITE" id="PS51450">
    <property type="entry name" value="LRR"/>
    <property type="match status" value="1"/>
</dbReference>
<dbReference type="InterPro" id="IPR025875">
    <property type="entry name" value="Leu-rich_rpt_4"/>
</dbReference>
<protein>
    <recommendedName>
        <fullName evidence="2">Leucine-rich repeat-containing protein 51</fullName>
    </recommendedName>
</protein>
<keyword evidence="4" id="KW-0433">Leucine-rich repeat</keyword>